<proteinExistence type="predicted"/>
<evidence type="ECO:0000259" key="1">
    <source>
        <dbReference type="Pfam" id="PF00561"/>
    </source>
</evidence>
<keyword evidence="2" id="KW-0378">Hydrolase</keyword>
<keyword evidence="3" id="KW-1185">Reference proteome</keyword>
<dbReference type="PRINTS" id="PR00412">
    <property type="entry name" value="EPOXHYDRLASE"/>
</dbReference>
<dbReference type="PRINTS" id="PR00111">
    <property type="entry name" value="ABHYDROLASE"/>
</dbReference>
<dbReference type="SUPFAM" id="SSF53474">
    <property type="entry name" value="alpha/beta-Hydrolases"/>
    <property type="match status" value="1"/>
</dbReference>
<gene>
    <name evidence="2" type="ORF">H4696_009322</name>
</gene>
<sequence>MSQLSYVDVGAGAPVVFLHGNPTSAHLWRNVVPAVPERRLAPDLIGMGASPRPPIDYSFADHARYLAEWFDDLSLEDVVLVGHDWGGALAADWASRHPSRVRGLVFTEAVLKPMTWEEFPPVGREVFRALKTPGAGEPMIEMFLKALPPEYEAMYPTPESRIPLLRWARSMPLGGEPPEMVSRIEAFDDWLAASPDVPKLLITFDPGPDTMLTPPMIDWMSANFAAMEVAHHPVVAGHHTPEDQPGLIAETVTEWLTRL</sequence>
<comment type="caution">
    <text evidence="2">The sequence shown here is derived from an EMBL/GenBank/DDBJ whole genome shotgun (WGS) entry which is preliminary data.</text>
</comment>
<dbReference type="RefSeq" id="WP_086857989.1">
    <property type="nucleotide sequence ID" value="NZ_JADBEG010000001.1"/>
</dbReference>
<dbReference type="PANTHER" id="PTHR43798">
    <property type="entry name" value="MONOACYLGLYCEROL LIPASE"/>
    <property type="match status" value="1"/>
</dbReference>
<dbReference type="InterPro" id="IPR000639">
    <property type="entry name" value="Epox_hydrolase-like"/>
</dbReference>
<evidence type="ECO:0000313" key="2">
    <source>
        <dbReference type="EMBL" id="MBE1502222.1"/>
    </source>
</evidence>
<accession>A0ABR9IGZ8</accession>
<dbReference type="Gene3D" id="3.40.50.1820">
    <property type="entry name" value="alpha/beta hydrolase"/>
    <property type="match status" value="1"/>
</dbReference>
<dbReference type="PANTHER" id="PTHR43798:SF24">
    <property type="entry name" value="CIS-3-ALKYL-4-ALKYLOXETAN-2-ONE DECARBOXYLASE"/>
    <property type="match status" value="1"/>
</dbReference>
<dbReference type="NCBIfam" id="NF002938">
    <property type="entry name" value="PRK03592.1"/>
    <property type="match status" value="1"/>
</dbReference>
<evidence type="ECO:0000313" key="3">
    <source>
        <dbReference type="Proteomes" id="UP000631670"/>
    </source>
</evidence>
<dbReference type="EMBL" id="JADBEG010000001">
    <property type="protein sequence ID" value="MBE1502222.1"/>
    <property type="molecule type" value="Genomic_DNA"/>
</dbReference>
<organism evidence="2 3">
    <name type="scientific">Amycolatopsis lexingtonensis</name>
    <dbReference type="NCBI Taxonomy" id="218822"/>
    <lineage>
        <taxon>Bacteria</taxon>
        <taxon>Bacillati</taxon>
        <taxon>Actinomycetota</taxon>
        <taxon>Actinomycetes</taxon>
        <taxon>Pseudonocardiales</taxon>
        <taxon>Pseudonocardiaceae</taxon>
        <taxon>Amycolatopsis</taxon>
    </lineage>
</organism>
<dbReference type="GO" id="GO:0018786">
    <property type="term" value="F:haloalkane dehalogenase activity"/>
    <property type="evidence" value="ECO:0007669"/>
    <property type="project" value="UniProtKB-EC"/>
</dbReference>
<dbReference type="InterPro" id="IPR029058">
    <property type="entry name" value="AB_hydrolase_fold"/>
</dbReference>
<feature type="domain" description="AB hydrolase-1" evidence="1">
    <location>
        <begin position="14"/>
        <end position="126"/>
    </location>
</feature>
<dbReference type="Pfam" id="PF00561">
    <property type="entry name" value="Abhydrolase_1"/>
    <property type="match status" value="1"/>
</dbReference>
<protein>
    <submittedName>
        <fullName evidence="2">Haloalkane dehalogenase</fullName>
        <ecNumber evidence="2">3.8.1.5</ecNumber>
    </submittedName>
</protein>
<dbReference type="InterPro" id="IPR000073">
    <property type="entry name" value="AB_hydrolase_1"/>
</dbReference>
<reference evidence="2 3" key="1">
    <citation type="submission" date="2020-10" db="EMBL/GenBank/DDBJ databases">
        <title>Sequencing the genomes of 1000 actinobacteria strains.</title>
        <authorList>
            <person name="Klenk H.-P."/>
        </authorList>
    </citation>
    <scope>NUCLEOTIDE SEQUENCE [LARGE SCALE GENOMIC DNA]</scope>
    <source>
        <strain evidence="2 3">DSM 44653</strain>
    </source>
</reference>
<dbReference type="Proteomes" id="UP000631670">
    <property type="component" value="Unassembled WGS sequence"/>
</dbReference>
<dbReference type="EC" id="3.8.1.5" evidence="2"/>
<name>A0ABR9IGZ8_9PSEU</name>
<dbReference type="InterPro" id="IPR050266">
    <property type="entry name" value="AB_hydrolase_sf"/>
</dbReference>